<keyword evidence="3" id="KW-1185">Reference proteome</keyword>
<dbReference type="Proteomes" id="UP000672032">
    <property type="component" value="Chromosome 3"/>
</dbReference>
<dbReference type="OrthoDB" id="3552026at2759"/>
<evidence type="ECO:0000256" key="1">
    <source>
        <dbReference type="SAM" id="MobiDB-lite"/>
    </source>
</evidence>
<feature type="region of interest" description="Disordered" evidence="1">
    <location>
        <begin position="266"/>
        <end position="286"/>
    </location>
</feature>
<feature type="compositionally biased region" description="Acidic residues" evidence="1">
    <location>
        <begin position="270"/>
        <end position="284"/>
    </location>
</feature>
<evidence type="ECO:0000313" key="2">
    <source>
        <dbReference type="EMBL" id="QSZ32423.1"/>
    </source>
</evidence>
<reference evidence="2" key="1">
    <citation type="submission" date="2020-10" db="EMBL/GenBank/DDBJ databases">
        <title>Genome Sequence of Monilinia vaccinii-corymbosi Sheds Light on Mummy Berry Disease Infection of Blueberry and Mating Type.</title>
        <authorList>
            <person name="Yow A.G."/>
            <person name="Zhang Y."/>
            <person name="Bansal K."/>
            <person name="Eacker S.M."/>
            <person name="Sullivan S."/>
            <person name="Liachko I."/>
            <person name="Cubeta M.A."/>
            <person name="Rollins J.A."/>
            <person name="Ashrafi H."/>
        </authorList>
    </citation>
    <scope>NUCLEOTIDE SEQUENCE</scope>
    <source>
        <strain evidence="2">RL-1</strain>
    </source>
</reference>
<proteinExistence type="predicted"/>
<dbReference type="AlphaFoldDB" id="A0A8A3PBE8"/>
<feature type="region of interest" description="Disordered" evidence="1">
    <location>
        <begin position="98"/>
        <end position="118"/>
    </location>
</feature>
<feature type="region of interest" description="Disordered" evidence="1">
    <location>
        <begin position="48"/>
        <end position="68"/>
    </location>
</feature>
<organism evidence="2 3">
    <name type="scientific">Monilinia vaccinii-corymbosi</name>
    <dbReference type="NCBI Taxonomy" id="61207"/>
    <lineage>
        <taxon>Eukaryota</taxon>
        <taxon>Fungi</taxon>
        <taxon>Dikarya</taxon>
        <taxon>Ascomycota</taxon>
        <taxon>Pezizomycotina</taxon>
        <taxon>Leotiomycetes</taxon>
        <taxon>Helotiales</taxon>
        <taxon>Sclerotiniaceae</taxon>
        <taxon>Monilinia</taxon>
    </lineage>
</organism>
<name>A0A8A3PBE8_9HELO</name>
<dbReference type="EMBL" id="CP063407">
    <property type="protein sequence ID" value="QSZ32423.1"/>
    <property type="molecule type" value="Genomic_DNA"/>
</dbReference>
<gene>
    <name evidence="2" type="ORF">DSL72_001997</name>
</gene>
<sequence length="320" mass="35531">MFAKRPITIALRTFSHSHSPSTRARSFQRCYSENYRIAGCKNVENSSAIPKSGEEASAAKAGDRRLEDNSHVKTRNHAYYEKYSIPGFHPLVNALPTQAGPSRKVSPGDVQKREAKFEDTRSITTCNHADDEGYSIARFKPHDAVPSPIKAVTSTSQGDEVDDEMDPYSYNHDYYKNYSIAGFKPMETPDPDSVHREPTKEPAGMSLDMSRAKDLAIAAAYVPSSISVWEQAKGKDLDVDRDVDLCAQTIESLEWEKLGIVGFREASHDQEEEEGENEYFEGEMDAEKGKSLEKDVQLEEGANGVVRAGSPAICFCMGLF</sequence>
<protein>
    <submittedName>
        <fullName evidence="2">Uncharacterized protein</fullName>
    </submittedName>
</protein>
<evidence type="ECO:0000313" key="3">
    <source>
        <dbReference type="Proteomes" id="UP000672032"/>
    </source>
</evidence>
<accession>A0A8A3PBE8</accession>